<sequence>MARVDNTGGSGFTVDNGTGLVVRTKLNQVIGALSTLNQGSGEMSIGVAAYVPHIDGNTLKIRNAANNAFVSLGDVSLANFGHASLSSANTFTARATFNVTSSITLPSGTTAQRDGSPAVGMIRHNSETNSFEGYNNGAWGSLSGASGISNVVDDTSPQLGGNLDLQAFELNTSTSNGNLKLNPNGTGLVEVKGDGSSTNGKIQLNCSQNSHGVKLESPDHSASQSYTIKLPDNQIAADKFLKVKSISGSGSTAIGQLEFADGSGGVTSDSQDNTVAGTGAGSSFSGNNALYNTLFGKNAGSSITTGDNNTAVGAQSVDSTTTGSNVTGIGYRSLQANETGQQNTALGADSMY</sequence>
<proteinExistence type="predicted"/>
<protein>
    <submittedName>
        <fullName evidence="1">Uncharacterized protein</fullName>
    </submittedName>
</protein>
<reference evidence="1" key="1">
    <citation type="submission" date="2018-05" db="EMBL/GenBank/DDBJ databases">
        <authorList>
            <person name="Lanie J.A."/>
            <person name="Ng W.-L."/>
            <person name="Kazmierczak K.M."/>
            <person name="Andrzejewski T.M."/>
            <person name="Davidsen T.M."/>
            <person name="Wayne K.J."/>
            <person name="Tettelin H."/>
            <person name="Glass J.I."/>
            <person name="Rusch D."/>
            <person name="Podicherti R."/>
            <person name="Tsui H.-C.T."/>
            <person name="Winkler M.E."/>
        </authorList>
    </citation>
    <scope>NUCLEOTIDE SEQUENCE</scope>
</reference>
<dbReference type="AlphaFoldDB" id="A0A382JY16"/>
<gene>
    <name evidence="1" type="ORF">METZ01_LOCUS269884</name>
</gene>
<organism evidence="1">
    <name type="scientific">marine metagenome</name>
    <dbReference type="NCBI Taxonomy" id="408172"/>
    <lineage>
        <taxon>unclassified sequences</taxon>
        <taxon>metagenomes</taxon>
        <taxon>ecological metagenomes</taxon>
    </lineage>
</organism>
<evidence type="ECO:0000313" key="1">
    <source>
        <dbReference type="EMBL" id="SVC17030.1"/>
    </source>
</evidence>
<accession>A0A382JY16</accession>
<dbReference type="EMBL" id="UINC01077163">
    <property type="protein sequence ID" value="SVC17030.1"/>
    <property type="molecule type" value="Genomic_DNA"/>
</dbReference>
<feature type="non-terminal residue" evidence="1">
    <location>
        <position position="352"/>
    </location>
</feature>
<name>A0A382JY16_9ZZZZ</name>